<dbReference type="InterPro" id="IPR003856">
    <property type="entry name" value="LPS_length_determ_N"/>
</dbReference>
<dbReference type="PANTHER" id="PTHR32309">
    <property type="entry name" value="TYROSINE-PROTEIN KINASE"/>
    <property type="match status" value="1"/>
</dbReference>
<dbReference type="EMBL" id="CP047650">
    <property type="protein sequence ID" value="QHI99870.1"/>
    <property type="molecule type" value="Genomic_DNA"/>
</dbReference>
<gene>
    <name evidence="9" type="ORF">GT347_18915</name>
</gene>
<dbReference type="Proteomes" id="UP000464787">
    <property type="component" value="Chromosome"/>
</dbReference>
<feature type="domain" description="Polysaccharide chain length determinant N-terminal" evidence="8">
    <location>
        <begin position="15"/>
        <end position="99"/>
    </location>
</feature>
<evidence type="ECO:0000256" key="1">
    <source>
        <dbReference type="ARBA" id="ARBA00004651"/>
    </source>
</evidence>
<dbReference type="Pfam" id="PF02706">
    <property type="entry name" value="Wzz"/>
    <property type="match status" value="1"/>
</dbReference>
<comment type="subcellular location">
    <subcellularLocation>
        <location evidence="1">Cell membrane</location>
        <topology evidence="1">Multi-pass membrane protein</topology>
    </subcellularLocation>
</comment>
<evidence type="ECO:0000313" key="9">
    <source>
        <dbReference type="EMBL" id="QHI99870.1"/>
    </source>
</evidence>
<feature type="transmembrane region" description="Helical" evidence="7">
    <location>
        <begin position="414"/>
        <end position="432"/>
    </location>
</feature>
<reference evidence="9 10" key="1">
    <citation type="submission" date="2020-01" db="EMBL/GenBank/DDBJ databases">
        <title>Genome sequencing of strain KACC 21265.</title>
        <authorList>
            <person name="Heo J."/>
            <person name="Kim S.-J."/>
            <person name="Kim J.-S."/>
            <person name="Hong S.-B."/>
            <person name="Kwon S.-W."/>
        </authorList>
    </citation>
    <scope>NUCLEOTIDE SEQUENCE [LARGE SCALE GENOMIC DNA]</scope>
    <source>
        <strain evidence="9 10">KACC 21265</strain>
    </source>
</reference>
<dbReference type="GO" id="GO:0005886">
    <property type="term" value="C:plasma membrane"/>
    <property type="evidence" value="ECO:0007669"/>
    <property type="project" value="UniProtKB-SubCell"/>
</dbReference>
<name>A0A857J772_9BURK</name>
<keyword evidence="3 7" id="KW-0812">Transmembrane</keyword>
<proteinExistence type="predicted"/>
<keyword evidence="4 7" id="KW-1133">Transmembrane helix</keyword>
<keyword evidence="6" id="KW-0175">Coiled coil</keyword>
<evidence type="ECO:0000313" key="10">
    <source>
        <dbReference type="Proteomes" id="UP000464787"/>
    </source>
</evidence>
<sequence>MATVNAPPAGMSSTQLIAMIRARRRLVLGVAALTFLATALVLMVVPRSWTASSDVYVDYKAADPISGRQFSAGQDESYLSTQIDILSSRAVTERVVDSLNLRDSPDYRELVAKVGSDKAYSQLVKTIADSTQAVSRRTSRVIEVSYSADSPDKARDYANAVVRSYIALSAEIASNAARSRSEQYNAQLEKLRAEVNRIQDELTAYQQKVGILNVNERDDVANAEIGNLTTSLVNLQNQRQEALGRQHTIDSMLQSGRPEDLPEIGSQPAVADLKARLSDVDRRLTEARSVLGPNHPRSRSLVAERAELSARLARETRSAVSARRLDLDRLAGQQRDVERLISVRQKKLLEQKAQRDTLLAYQRQLDGAERVYTAATQKYDDILMAGNISAVNLTVLRQAETPSIPSKPRVTSSLAASLVAGLLLGLCIALLLELGTRRLRSREDLVRGLRLPVLGEIGMVG</sequence>
<keyword evidence="10" id="KW-1185">Reference proteome</keyword>
<dbReference type="InterPro" id="IPR050445">
    <property type="entry name" value="Bact_polysacc_biosynth/exp"/>
</dbReference>
<protein>
    <recommendedName>
        <fullName evidence="8">Polysaccharide chain length determinant N-terminal domain-containing protein</fullName>
    </recommendedName>
</protein>
<organism evidence="9 10">
    <name type="scientific">Xylophilus rhododendri</name>
    <dbReference type="NCBI Taxonomy" id="2697032"/>
    <lineage>
        <taxon>Bacteria</taxon>
        <taxon>Pseudomonadati</taxon>
        <taxon>Pseudomonadota</taxon>
        <taxon>Betaproteobacteria</taxon>
        <taxon>Burkholderiales</taxon>
        <taxon>Xylophilus</taxon>
    </lineage>
</organism>
<evidence type="ECO:0000256" key="4">
    <source>
        <dbReference type="ARBA" id="ARBA00022989"/>
    </source>
</evidence>
<accession>A0A857J772</accession>
<dbReference type="AlphaFoldDB" id="A0A857J772"/>
<evidence type="ECO:0000256" key="7">
    <source>
        <dbReference type="SAM" id="Phobius"/>
    </source>
</evidence>
<feature type="coiled-coil region" evidence="6">
    <location>
        <begin position="174"/>
        <end position="208"/>
    </location>
</feature>
<evidence type="ECO:0000256" key="3">
    <source>
        <dbReference type="ARBA" id="ARBA00022692"/>
    </source>
</evidence>
<evidence type="ECO:0000256" key="2">
    <source>
        <dbReference type="ARBA" id="ARBA00022475"/>
    </source>
</evidence>
<dbReference type="PANTHER" id="PTHR32309:SF31">
    <property type="entry name" value="CAPSULAR EXOPOLYSACCHARIDE FAMILY"/>
    <property type="match status" value="1"/>
</dbReference>
<evidence type="ECO:0000259" key="8">
    <source>
        <dbReference type="Pfam" id="PF02706"/>
    </source>
</evidence>
<keyword evidence="5 7" id="KW-0472">Membrane</keyword>
<dbReference type="KEGG" id="xyk:GT347_18915"/>
<evidence type="ECO:0000256" key="5">
    <source>
        <dbReference type="ARBA" id="ARBA00023136"/>
    </source>
</evidence>
<evidence type="ECO:0000256" key="6">
    <source>
        <dbReference type="SAM" id="Coils"/>
    </source>
</evidence>
<keyword evidence="2" id="KW-1003">Cell membrane</keyword>